<feature type="transmembrane region" description="Helical" evidence="8">
    <location>
        <begin position="245"/>
        <end position="270"/>
    </location>
</feature>
<dbReference type="InterPro" id="IPR036259">
    <property type="entry name" value="MFS_trans_sf"/>
</dbReference>
<comment type="caution">
    <text evidence="10">The sequence shown here is derived from an EMBL/GenBank/DDBJ whole genome shotgun (WGS) entry which is preliminary data.</text>
</comment>
<dbReference type="PANTHER" id="PTHR23519:SF5">
    <property type="entry name" value="AUTOPHAGY-RELATED PROTEIN"/>
    <property type="match status" value="1"/>
</dbReference>
<dbReference type="InterPro" id="IPR024671">
    <property type="entry name" value="Atg22-like"/>
</dbReference>
<evidence type="ECO:0000256" key="5">
    <source>
        <dbReference type="ARBA" id="ARBA00022989"/>
    </source>
</evidence>
<feature type="compositionally biased region" description="Basic and acidic residues" evidence="9">
    <location>
        <begin position="15"/>
        <end position="35"/>
    </location>
</feature>
<evidence type="ECO:0000256" key="6">
    <source>
        <dbReference type="ARBA" id="ARBA00023006"/>
    </source>
</evidence>
<protein>
    <recommendedName>
        <fullName evidence="8">Autophagy-related protein</fullName>
    </recommendedName>
</protein>
<evidence type="ECO:0000256" key="2">
    <source>
        <dbReference type="ARBA" id="ARBA00006978"/>
    </source>
</evidence>
<feature type="region of interest" description="Disordered" evidence="9">
    <location>
        <begin position="1"/>
        <end position="47"/>
    </location>
</feature>
<dbReference type="Pfam" id="PF11700">
    <property type="entry name" value="ATG22"/>
    <property type="match status" value="2"/>
</dbReference>
<dbReference type="GO" id="GO:0006865">
    <property type="term" value="P:amino acid transport"/>
    <property type="evidence" value="ECO:0007669"/>
    <property type="project" value="UniProtKB-KW"/>
</dbReference>
<evidence type="ECO:0000256" key="3">
    <source>
        <dbReference type="ARBA" id="ARBA00022448"/>
    </source>
</evidence>
<keyword evidence="3 8" id="KW-0813">Transport</keyword>
<keyword evidence="7 8" id="KW-0472">Membrane</keyword>
<comment type="caution">
    <text evidence="8">Lacks conserved residue(s) required for the propagation of feature annotation.</text>
</comment>
<feature type="transmembrane region" description="Helical" evidence="8">
    <location>
        <begin position="491"/>
        <end position="513"/>
    </location>
</feature>
<gene>
    <name evidence="10" type="ORF">E0L32_000842</name>
</gene>
<keyword evidence="5 8" id="KW-1133">Transmembrane helix</keyword>
<evidence type="ECO:0000313" key="11">
    <source>
        <dbReference type="Proteomes" id="UP000319257"/>
    </source>
</evidence>
<evidence type="ECO:0000256" key="7">
    <source>
        <dbReference type="ARBA" id="ARBA00023136"/>
    </source>
</evidence>
<keyword evidence="6 8" id="KW-0072">Autophagy</keyword>
<evidence type="ECO:0000313" key="10">
    <source>
        <dbReference type="EMBL" id="TPX12665.1"/>
    </source>
</evidence>
<dbReference type="Proteomes" id="UP000319257">
    <property type="component" value="Unassembled WGS sequence"/>
</dbReference>
<feature type="transmembrane region" description="Helical" evidence="8">
    <location>
        <begin position="338"/>
        <end position="361"/>
    </location>
</feature>
<dbReference type="InterPro" id="IPR050495">
    <property type="entry name" value="ATG22/LtaA_families"/>
</dbReference>
<dbReference type="EMBL" id="SKBQ01000003">
    <property type="protein sequence ID" value="TPX12665.1"/>
    <property type="molecule type" value="Genomic_DNA"/>
</dbReference>
<dbReference type="GeneID" id="41968289"/>
<dbReference type="GO" id="GO:0005774">
    <property type="term" value="C:vacuolar membrane"/>
    <property type="evidence" value="ECO:0007669"/>
    <property type="project" value="UniProtKB-SubCell"/>
</dbReference>
<dbReference type="PANTHER" id="PTHR23519">
    <property type="entry name" value="AUTOPHAGY-RELATED PROTEIN 22"/>
    <property type="match status" value="1"/>
</dbReference>
<evidence type="ECO:0000256" key="4">
    <source>
        <dbReference type="ARBA" id="ARBA00022692"/>
    </source>
</evidence>
<reference evidence="10 11" key="1">
    <citation type="submission" date="2019-06" db="EMBL/GenBank/DDBJ databases">
        <title>Draft genome sequence of the filamentous fungus Phialemoniopsis curvata isolated from diesel fuel.</title>
        <authorList>
            <person name="Varaljay V.A."/>
            <person name="Lyon W.J."/>
            <person name="Crouch A.L."/>
            <person name="Drake C.E."/>
            <person name="Hollomon J.M."/>
            <person name="Nadeau L.J."/>
            <person name="Nunn H.S."/>
            <person name="Stevenson B.S."/>
            <person name="Bojanowski C.L."/>
            <person name="Crookes-Goodson W.J."/>
        </authorList>
    </citation>
    <scope>NUCLEOTIDE SEQUENCE [LARGE SCALE GENOMIC DNA]</scope>
    <source>
        <strain evidence="10 11">D216</strain>
    </source>
</reference>
<name>A0A507AP55_9PEZI</name>
<dbReference type="AlphaFoldDB" id="A0A507AP55"/>
<feature type="transmembrane region" description="Helical" evidence="8">
    <location>
        <begin position="373"/>
        <end position="394"/>
    </location>
</feature>
<comment type="subcellular location">
    <subcellularLocation>
        <location evidence="1 8">Vacuole membrane</location>
        <topology evidence="1 8">Multi-pass membrane protein</topology>
    </subcellularLocation>
</comment>
<dbReference type="InParanoid" id="A0A507AP55"/>
<keyword evidence="11" id="KW-1185">Reference proteome</keyword>
<keyword evidence="4 8" id="KW-0812">Transmembrane</keyword>
<comment type="function">
    <text evidence="8">Vacuolar effluxer which mediate the efflux of amino acids resulting from autophagic degradation. The release of autophagic amino acids allows the maintenance of protein synthesis and viability during nitrogen starvation.</text>
</comment>
<proteinExistence type="inferred from homology"/>
<dbReference type="RefSeq" id="XP_030994376.1">
    <property type="nucleotide sequence ID" value="XM_031143283.1"/>
</dbReference>
<feature type="transmembrane region" description="Helical" evidence="8">
    <location>
        <begin position="406"/>
        <end position="425"/>
    </location>
</feature>
<comment type="similarity">
    <text evidence="2 8">Belongs to the ATG22 family.</text>
</comment>
<feature type="transmembrane region" description="Helical" evidence="8">
    <location>
        <begin position="525"/>
        <end position="544"/>
    </location>
</feature>
<feature type="transmembrane region" description="Helical" evidence="8">
    <location>
        <begin position="123"/>
        <end position="142"/>
    </location>
</feature>
<evidence type="ECO:0000256" key="8">
    <source>
        <dbReference type="RuleBase" id="RU363073"/>
    </source>
</evidence>
<accession>A0A507AP55</accession>
<dbReference type="STRING" id="1093900.A0A507AP55"/>
<dbReference type="OrthoDB" id="42657at2759"/>
<organism evidence="10 11">
    <name type="scientific">Thyridium curvatum</name>
    <dbReference type="NCBI Taxonomy" id="1093900"/>
    <lineage>
        <taxon>Eukaryota</taxon>
        <taxon>Fungi</taxon>
        <taxon>Dikarya</taxon>
        <taxon>Ascomycota</taxon>
        <taxon>Pezizomycotina</taxon>
        <taxon>Sordariomycetes</taxon>
        <taxon>Sordariomycetidae</taxon>
        <taxon>Thyridiales</taxon>
        <taxon>Thyridiaceae</taxon>
        <taxon>Thyridium</taxon>
    </lineage>
</organism>
<dbReference type="GO" id="GO:0006914">
    <property type="term" value="P:autophagy"/>
    <property type="evidence" value="ECO:0007669"/>
    <property type="project" value="UniProtKB-KW"/>
</dbReference>
<keyword evidence="8" id="KW-0926">Vacuole</keyword>
<feature type="transmembrane region" description="Helical" evidence="8">
    <location>
        <begin position="282"/>
        <end position="301"/>
    </location>
</feature>
<dbReference type="SUPFAM" id="SSF103473">
    <property type="entry name" value="MFS general substrate transporter"/>
    <property type="match status" value="1"/>
</dbReference>
<evidence type="ECO:0000256" key="9">
    <source>
        <dbReference type="SAM" id="MobiDB-lite"/>
    </source>
</evidence>
<feature type="transmembrane region" description="Helical" evidence="8">
    <location>
        <begin position="154"/>
        <end position="173"/>
    </location>
</feature>
<keyword evidence="8" id="KW-0029">Amino-acid transport</keyword>
<dbReference type="Gene3D" id="1.20.1250.20">
    <property type="entry name" value="MFS general substrate transporter like domains"/>
    <property type="match status" value="1"/>
</dbReference>
<evidence type="ECO:0000256" key="1">
    <source>
        <dbReference type="ARBA" id="ARBA00004128"/>
    </source>
</evidence>
<sequence>MADNRQPSEPVHSAEVSHVEDPTARLAAAEKHDDIQAVPDDNGQTRHGKAGLAVIEQRHAIPSTGKRITTSKWEYITFCIFYFSLNGAPIGGNGGALRQALVNQQFPDGNVHWAGRVFPINSFLLDITGIMFACQLALLLVLGPYADYGKWRPWIMIVGQCTLYVMQFAMCGITRPGQWQAANALFVVGSLAANIVNSFYAATFPGIVRDLPKLIESEKEVKAGRKSPEAHAELDSYERSRLYNLVNITGSALVIVSYAIAVGISAGIGFDTPSKLIHSYNVLMGYFGAITVACTVPFFLVHKHRPGQQLPAGSGFITAGPKQVWSALKSAVNLKQCLLYLLAYFLLQESAGTAGSVTGILQNEVIHYSPLKLSAMLLVADLSGGLGTVFMYFLQRKVRFSVKKGVFYGACMTLGPSMWGAIGYFTNTIGYHHDWEVCAEPQQTPCANSWLADIFSFILQFWVLQVWNFQTAAWGSYQVTMISEVVPHPKAYMFFALFNTVSKTSSFIGPFISSAIIEKAGHTNAAYWFLFPVGIIGVFTLYWVDTDRAKIDNAKYLEREAADLYTAEQRDRAKAEEIAEGMEKEVKM</sequence>